<keyword evidence="3" id="KW-1185">Reference proteome</keyword>
<evidence type="ECO:0000313" key="2">
    <source>
        <dbReference type="EMBL" id="MBR0793801.1"/>
    </source>
</evidence>
<evidence type="ECO:0000313" key="3">
    <source>
        <dbReference type="Proteomes" id="UP001315278"/>
    </source>
</evidence>
<proteinExistence type="predicted"/>
<comment type="caution">
    <text evidence="2">The sequence shown here is derived from an EMBL/GenBank/DDBJ whole genome shotgun (WGS) entry which is preliminary data.</text>
</comment>
<dbReference type="EMBL" id="JAFCJH010000001">
    <property type="protein sequence ID" value="MBR0793801.1"/>
    <property type="molecule type" value="Genomic_DNA"/>
</dbReference>
<gene>
    <name evidence="2" type="ORF">JQ615_00175</name>
</gene>
<feature type="compositionally biased region" description="Basic and acidic residues" evidence="1">
    <location>
        <begin position="67"/>
        <end position="85"/>
    </location>
</feature>
<dbReference type="Proteomes" id="UP001315278">
    <property type="component" value="Unassembled WGS sequence"/>
</dbReference>
<accession>A0ABS5FBR6</accession>
<reference evidence="3" key="1">
    <citation type="journal article" date="2021" name="ISME J.">
        <title>Evolutionary origin and ecological implication of a unique nif island in free-living Bradyrhizobium lineages.</title>
        <authorList>
            <person name="Tao J."/>
        </authorList>
    </citation>
    <scope>NUCLEOTIDE SEQUENCE [LARGE SCALE GENOMIC DNA]</scope>
    <source>
        <strain evidence="3">SZCCT0434</strain>
    </source>
</reference>
<organism evidence="2 3">
    <name type="scientific">Bradyrhizobium jicamae</name>
    <dbReference type="NCBI Taxonomy" id="280332"/>
    <lineage>
        <taxon>Bacteria</taxon>
        <taxon>Pseudomonadati</taxon>
        <taxon>Pseudomonadota</taxon>
        <taxon>Alphaproteobacteria</taxon>
        <taxon>Hyphomicrobiales</taxon>
        <taxon>Nitrobacteraceae</taxon>
        <taxon>Bradyrhizobium</taxon>
    </lineage>
</organism>
<protein>
    <submittedName>
        <fullName evidence="2">Uncharacterized protein</fullName>
    </submittedName>
</protein>
<name>A0ABS5FBR6_9BRAD</name>
<evidence type="ECO:0000256" key="1">
    <source>
        <dbReference type="SAM" id="MobiDB-lite"/>
    </source>
</evidence>
<sequence>MIALAYPTAAIFTSLSRRSIVAALTFKSGKSARGRVSNTIFSGRLLADAMRIMVLSGSDGPVCSTAADKDELTNDRHERPLANEK</sequence>
<dbReference type="RefSeq" id="WP_212394097.1">
    <property type="nucleotide sequence ID" value="NZ_JAFCJH010000001.1"/>
</dbReference>
<feature type="region of interest" description="Disordered" evidence="1">
    <location>
        <begin position="65"/>
        <end position="85"/>
    </location>
</feature>